<name>A0A2N5TGZ3_9BASI</name>
<evidence type="ECO:0000313" key="1">
    <source>
        <dbReference type="EMBL" id="PLW24678.1"/>
    </source>
</evidence>
<evidence type="ECO:0000313" key="2">
    <source>
        <dbReference type="Proteomes" id="UP000235392"/>
    </source>
</evidence>
<protein>
    <submittedName>
        <fullName evidence="1">Uncharacterized protein</fullName>
    </submittedName>
</protein>
<comment type="caution">
    <text evidence="1">The sequence shown here is derived from an EMBL/GenBank/DDBJ whole genome shotgun (WGS) entry which is preliminary data.</text>
</comment>
<gene>
    <name evidence="1" type="ORF">PCASD_07567</name>
</gene>
<dbReference type="AlphaFoldDB" id="A0A2N5TGZ3"/>
<proteinExistence type="predicted"/>
<sequence length="175" mass="19368">MAVGLEILSILVCDRRVLWTSAHRLAHKQPAVHAAPSAPPSPARSLRQLSDDLPRRTAYMDPPLQPCDLYADDCCVHSADLRQPFALVRKLQMAPSEISMPCCATGPIDILHSAAPILIIYMMCVSYGHMVNKIQNISLELMKLGHHDGQIAKQQAADHCDWPSLHQNERHPGSN</sequence>
<dbReference type="EMBL" id="PGCI01000605">
    <property type="protein sequence ID" value="PLW24678.1"/>
    <property type="molecule type" value="Genomic_DNA"/>
</dbReference>
<dbReference type="Proteomes" id="UP000235392">
    <property type="component" value="Unassembled WGS sequence"/>
</dbReference>
<organism evidence="1 2">
    <name type="scientific">Puccinia coronata f. sp. avenae</name>
    <dbReference type="NCBI Taxonomy" id="200324"/>
    <lineage>
        <taxon>Eukaryota</taxon>
        <taxon>Fungi</taxon>
        <taxon>Dikarya</taxon>
        <taxon>Basidiomycota</taxon>
        <taxon>Pucciniomycotina</taxon>
        <taxon>Pucciniomycetes</taxon>
        <taxon>Pucciniales</taxon>
        <taxon>Pucciniaceae</taxon>
        <taxon>Puccinia</taxon>
    </lineage>
</organism>
<accession>A0A2N5TGZ3</accession>
<reference evidence="1 2" key="1">
    <citation type="submission" date="2017-11" db="EMBL/GenBank/DDBJ databases">
        <title>De novo assembly and phasing of dikaryotic genomes from two isolates of Puccinia coronata f. sp. avenae, the causal agent of oat crown rust.</title>
        <authorList>
            <person name="Miller M.E."/>
            <person name="Zhang Y."/>
            <person name="Omidvar V."/>
            <person name="Sperschneider J."/>
            <person name="Schwessinger B."/>
            <person name="Raley C."/>
            <person name="Palmer J.M."/>
            <person name="Garnica D."/>
            <person name="Upadhyaya N."/>
            <person name="Rathjen J."/>
            <person name="Taylor J.M."/>
            <person name="Park R.F."/>
            <person name="Dodds P.N."/>
            <person name="Hirsch C.D."/>
            <person name="Kianian S.F."/>
            <person name="Figueroa M."/>
        </authorList>
    </citation>
    <scope>NUCLEOTIDE SEQUENCE [LARGE SCALE GENOMIC DNA]</scope>
    <source>
        <strain evidence="1">12SD80</strain>
    </source>
</reference>